<reference evidence="2" key="1">
    <citation type="submission" date="2023-08" db="EMBL/GenBank/DDBJ databases">
        <authorList>
            <person name="Chen Y."/>
            <person name="Shah S."/>
            <person name="Dougan E. K."/>
            <person name="Thang M."/>
            <person name="Chan C."/>
        </authorList>
    </citation>
    <scope>NUCLEOTIDE SEQUENCE</scope>
</reference>
<dbReference type="EMBL" id="CAUJNA010000776">
    <property type="protein sequence ID" value="CAJ1381049.1"/>
    <property type="molecule type" value="Genomic_DNA"/>
</dbReference>
<comment type="caution">
    <text evidence="2">The sequence shown here is derived from an EMBL/GenBank/DDBJ whole genome shotgun (WGS) entry which is preliminary data.</text>
</comment>
<evidence type="ECO:0000313" key="2">
    <source>
        <dbReference type="EMBL" id="CAJ1381049.1"/>
    </source>
</evidence>
<feature type="non-terminal residue" evidence="2">
    <location>
        <position position="1"/>
    </location>
</feature>
<evidence type="ECO:0000313" key="3">
    <source>
        <dbReference type="Proteomes" id="UP001178507"/>
    </source>
</evidence>
<accession>A0AA36I7E1</accession>
<gene>
    <name evidence="2" type="ORF">EVOR1521_LOCUS8846</name>
</gene>
<sequence>AVLAAQPPHRLRHGCTLPGHLGERPHRRAAGGCGCGVEPHGVRRASGGQSYRHGLPGIRHSVPLRLELLPFKLRRLRSLGCGAQGQPLPLRPACGRRNSATMDADGFLTPMATERSHHDAGVLFGDLQPGPEALLGFNSEDLSGRDVLEMKSACWACEGWQRQEISWTYQDEDRPKAVWAYTSLDAFRRPLRLHPDPGQQRFLAARMVPPGYRLKVIFQVDSTLQLLPGERERMSPEVMLRICQELPELSPDAEQIARTDASPRSGRTVFIASLPEVSVLARTESSPSSKNARGVVSDGPEGSVLLPRVTETEFKSQVKRSPPFWQGFKRETFAMHREALRVDWLRCRLGHVAVASECQTGGRGAVREQVAEVPESEIDDIKKERGDQENGGM</sequence>
<proteinExistence type="predicted"/>
<organism evidence="2 3">
    <name type="scientific">Effrenium voratum</name>
    <dbReference type="NCBI Taxonomy" id="2562239"/>
    <lineage>
        <taxon>Eukaryota</taxon>
        <taxon>Sar</taxon>
        <taxon>Alveolata</taxon>
        <taxon>Dinophyceae</taxon>
        <taxon>Suessiales</taxon>
        <taxon>Symbiodiniaceae</taxon>
        <taxon>Effrenium</taxon>
    </lineage>
</organism>
<protein>
    <submittedName>
        <fullName evidence="2">Uncharacterized protein</fullName>
    </submittedName>
</protein>
<dbReference type="AlphaFoldDB" id="A0AA36I7E1"/>
<feature type="region of interest" description="Disordered" evidence="1">
    <location>
        <begin position="373"/>
        <end position="393"/>
    </location>
</feature>
<evidence type="ECO:0000256" key="1">
    <source>
        <dbReference type="SAM" id="MobiDB-lite"/>
    </source>
</evidence>
<dbReference type="Proteomes" id="UP001178507">
    <property type="component" value="Unassembled WGS sequence"/>
</dbReference>
<feature type="compositionally biased region" description="Basic and acidic residues" evidence="1">
    <location>
        <begin position="379"/>
        <end position="393"/>
    </location>
</feature>
<keyword evidence="3" id="KW-1185">Reference proteome</keyword>
<name>A0AA36I7E1_9DINO</name>